<evidence type="ECO:0000313" key="4">
    <source>
        <dbReference type="Proteomes" id="UP001164746"/>
    </source>
</evidence>
<dbReference type="PANTHER" id="PTHR22906">
    <property type="entry name" value="PROPERDIN"/>
    <property type="match status" value="1"/>
</dbReference>
<dbReference type="InterPro" id="IPR036383">
    <property type="entry name" value="TSP1_rpt_sf"/>
</dbReference>
<dbReference type="PRINTS" id="PR01705">
    <property type="entry name" value="TSP1REPEAT"/>
</dbReference>
<dbReference type="SMART" id="SM00209">
    <property type="entry name" value="TSP1"/>
    <property type="match status" value="2"/>
</dbReference>
<proteinExistence type="predicted"/>
<keyword evidence="4" id="KW-1185">Reference proteome</keyword>
<dbReference type="PANTHER" id="PTHR22906:SF21">
    <property type="entry name" value="SEMA DOMAIN-CONTAINING PROTEIN"/>
    <property type="match status" value="1"/>
</dbReference>
<dbReference type="Gene3D" id="2.20.100.10">
    <property type="entry name" value="Thrombospondin type-1 (TSP1) repeat"/>
    <property type="match status" value="2"/>
</dbReference>
<dbReference type="InterPro" id="IPR000884">
    <property type="entry name" value="TSP1_rpt"/>
</dbReference>
<dbReference type="Proteomes" id="UP001164746">
    <property type="component" value="Chromosome 6"/>
</dbReference>
<evidence type="ECO:0000256" key="2">
    <source>
        <dbReference type="ARBA" id="ARBA00023157"/>
    </source>
</evidence>
<keyword evidence="2" id="KW-1015">Disulfide bond</keyword>
<reference evidence="3" key="1">
    <citation type="submission" date="2022-11" db="EMBL/GenBank/DDBJ databases">
        <title>Centuries of genome instability and evolution in soft-shell clam transmissible cancer (bioRxiv).</title>
        <authorList>
            <person name="Hart S.F.M."/>
            <person name="Yonemitsu M.A."/>
            <person name="Giersch R.M."/>
            <person name="Beal B.F."/>
            <person name="Arriagada G."/>
            <person name="Davis B.W."/>
            <person name="Ostrander E.A."/>
            <person name="Goff S.P."/>
            <person name="Metzger M.J."/>
        </authorList>
    </citation>
    <scope>NUCLEOTIDE SEQUENCE</scope>
    <source>
        <strain evidence="3">MELC-2E11</strain>
        <tissue evidence="3">Siphon/mantle</tissue>
    </source>
</reference>
<keyword evidence="1" id="KW-0677">Repeat</keyword>
<dbReference type="Pfam" id="PF00090">
    <property type="entry name" value="TSP_1"/>
    <property type="match status" value="2"/>
</dbReference>
<dbReference type="PROSITE" id="PS50092">
    <property type="entry name" value="TSP1"/>
    <property type="match status" value="2"/>
</dbReference>
<evidence type="ECO:0000256" key="1">
    <source>
        <dbReference type="ARBA" id="ARBA00022737"/>
    </source>
</evidence>
<dbReference type="EMBL" id="CP111017">
    <property type="protein sequence ID" value="WAR08190.1"/>
    <property type="molecule type" value="Genomic_DNA"/>
</dbReference>
<organism evidence="3 4">
    <name type="scientific">Mya arenaria</name>
    <name type="common">Soft-shell clam</name>
    <dbReference type="NCBI Taxonomy" id="6604"/>
    <lineage>
        <taxon>Eukaryota</taxon>
        <taxon>Metazoa</taxon>
        <taxon>Spiralia</taxon>
        <taxon>Lophotrochozoa</taxon>
        <taxon>Mollusca</taxon>
        <taxon>Bivalvia</taxon>
        <taxon>Autobranchia</taxon>
        <taxon>Heteroconchia</taxon>
        <taxon>Euheterodonta</taxon>
        <taxon>Imparidentia</taxon>
        <taxon>Neoheterodontei</taxon>
        <taxon>Myida</taxon>
        <taxon>Myoidea</taxon>
        <taxon>Myidae</taxon>
        <taxon>Mya</taxon>
    </lineage>
</organism>
<protein>
    <submittedName>
        <fullName evidence="3">TSP1-like protein</fullName>
    </submittedName>
</protein>
<sequence length="140" mass="15067">MTFTSVDDIFDEHEATRFILGTNNTQVDGLWSAWGSWGQCDVTCDNGTVSRVRACDNPAPAHGGDDCPGDKEQTTTCVMNHCPVGWTTWSDYSTCSVTCGTGLRQRSRSCQNPLASLMNNSCSGNAEETQMCSSSSCTDS</sequence>
<accession>A0ABY7EE83</accession>
<evidence type="ECO:0000313" key="3">
    <source>
        <dbReference type="EMBL" id="WAR08190.1"/>
    </source>
</evidence>
<gene>
    <name evidence="3" type="ORF">MAR_018148</name>
</gene>
<dbReference type="InterPro" id="IPR052065">
    <property type="entry name" value="Compl_asym_regulator"/>
</dbReference>
<name>A0ABY7EE83_MYAAR</name>
<dbReference type="SUPFAM" id="SSF82895">
    <property type="entry name" value="TSP-1 type 1 repeat"/>
    <property type="match status" value="2"/>
</dbReference>